<keyword evidence="4" id="KW-1185">Reference proteome</keyword>
<keyword evidence="2" id="KW-0732">Signal</keyword>
<evidence type="ECO:0000313" key="4">
    <source>
        <dbReference type="Proteomes" id="UP000663828"/>
    </source>
</evidence>
<organism evidence="3 4">
    <name type="scientific">Adineta ricciae</name>
    <name type="common">Rotifer</name>
    <dbReference type="NCBI Taxonomy" id="249248"/>
    <lineage>
        <taxon>Eukaryota</taxon>
        <taxon>Metazoa</taxon>
        <taxon>Spiralia</taxon>
        <taxon>Gnathifera</taxon>
        <taxon>Rotifera</taxon>
        <taxon>Eurotatoria</taxon>
        <taxon>Bdelloidea</taxon>
        <taxon>Adinetida</taxon>
        <taxon>Adinetidae</taxon>
        <taxon>Adineta</taxon>
    </lineage>
</organism>
<keyword evidence="1" id="KW-1133">Transmembrane helix</keyword>
<keyword evidence="1" id="KW-0812">Transmembrane</keyword>
<comment type="caution">
    <text evidence="3">The sequence shown here is derived from an EMBL/GenBank/DDBJ whole genome shotgun (WGS) entry which is preliminary data.</text>
</comment>
<keyword evidence="1" id="KW-0472">Membrane</keyword>
<evidence type="ECO:0000313" key="3">
    <source>
        <dbReference type="EMBL" id="CAF1415842.1"/>
    </source>
</evidence>
<dbReference type="AlphaFoldDB" id="A0A815M892"/>
<evidence type="ECO:0000256" key="2">
    <source>
        <dbReference type="SAM" id="SignalP"/>
    </source>
</evidence>
<sequence length="263" mass="29766">MFIFITFLCLAFSLQSSADVAYPILGPVYGVPNNDSVLNFTIIYPSNYQFDNLYARFTLYDFETTIQKPYSQPYLSEWANFTNSNTSYPWVAPSAPFGSGDYIIACFQWVQTDNSSNALFDIHQCILTRASLNSTRPAIDQMNITIPVVSNTTIIVNVYYPSALPYDVVNITSNLDGRISPTTSTSDSNATYMVMHMYTYSNLVPNTRYNVCIYNQYQNTNITMSNNTDIQCRSITTSAAYRFYAILSNMMIILISITVARFI</sequence>
<proteinExistence type="predicted"/>
<evidence type="ECO:0000256" key="1">
    <source>
        <dbReference type="SAM" id="Phobius"/>
    </source>
</evidence>
<feature type="signal peptide" evidence="2">
    <location>
        <begin position="1"/>
        <end position="18"/>
    </location>
</feature>
<feature type="transmembrane region" description="Helical" evidence="1">
    <location>
        <begin position="241"/>
        <end position="262"/>
    </location>
</feature>
<protein>
    <submittedName>
        <fullName evidence="3">Uncharacterized protein</fullName>
    </submittedName>
</protein>
<gene>
    <name evidence="3" type="ORF">XAT740_LOCUS34933</name>
</gene>
<feature type="chain" id="PRO_5032985564" evidence="2">
    <location>
        <begin position="19"/>
        <end position="263"/>
    </location>
</feature>
<name>A0A815M892_ADIRI</name>
<dbReference type="Proteomes" id="UP000663828">
    <property type="component" value="Unassembled WGS sequence"/>
</dbReference>
<dbReference type="EMBL" id="CAJNOR010003456">
    <property type="protein sequence ID" value="CAF1415842.1"/>
    <property type="molecule type" value="Genomic_DNA"/>
</dbReference>
<accession>A0A815M892</accession>
<reference evidence="3" key="1">
    <citation type="submission" date="2021-02" db="EMBL/GenBank/DDBJ databases">
        <authorList>
            <person name="Nowell W R."/>
        </authorList>
    </citation>
    <scope>NUCLEOTIDE SEQUENCE</scope>
</reference>